<sequence length="119" mass="13199">MQFGSLRTVIASDSVTESGRIPAQTVLFPCWVNRKDRKSFVYGKQLCSFRSPERTGAGPRARELKAPLGCLVWAPACTKTTSTTRAKRGRMCLQESCFEYHEGRGARNASKSNRRVALG</sequence>
<name>G0UAP8_TRYVY</name>
<accession>G0UAP8</accession>
<gene>
    <name evidence="1" type="ORF">TVY486_1103670</name>
</gene>
<reference evidence="1" key="1">
    <citation type="journal article" date="2012" name="Proc. Natl. Acad. Sci. U.S.A.">
        <title>Antigenic diversity is generated by distinct evolutionary mechanisms in African trypanosome species.</title>
        <authorList>
            <person name="Jackson A.P."/>
            <person name="Berry A."/>
            <person name="Aslett M."/>
            <person name="Allison H.C."/>
            <person name="Burton P."/>
            <person name="Vavrova-Anderson J."/>
            <person name="Brown R."/>
            <person name="Browne H."/>
            <person name="Corton N."/>
            <person name="Hauser H."/>
            <person name="Gamble J."/>
            <person name="Gilderthorp R."/>
            <person name="Marcello L."/>
            <person name="McQuillan J."/>
            <person name="Otto T.D."/>
            <person name="Quail M.A."/>
            <person name="Sanders M.J."/>
            <person name="van Tonder A."/>
            <person name="Ginger M.L."/>
            <person name="Field M.C."/>
            <person name="Barry J.D."/>
            <person name="Hertz-Fowler C."/>
            <person name="Berriman M."/>
        </authorList>
    </citation>
    <scope>NUCLEOTIDE SEQUENCE</scope>
    <source>
        <strain evidence="1">Y486</strain>
    </source>
</reference>
<proteinExistence type="predicted"/>
<dbReference type="AlphaFoldDB" id="G0UAP8"/>
<dbReference type="EMBL" id="HE573027">
    <property type="protein sequence ID" value="CCC52883.1"/>
    <property type="molecule type" value="Genomic_DNA"/>
</dbReference>
<evidence type="ECO:0000313" key="1">
    <source>
        <dbReference type="EMBL" id="CCC52883.1"/>
    </source>
</evidence>
<protein>
    <submittedName>
        <fullName evidence="1">Uncharacterized protein</fullName>
    </submittedName>
</protein>
<organism evidence="1">
    <name type="scientific">Trypanosoma vivax (strain Y486)</name>
    <dbReference type="NCBI Taxonomy" id="1055687"/>
    <lineage>
        <taxon>Eukaryota</taxon>
        <taxon>Discoba</taxon>
        <taxon>Euglenozoa</taxon>
        <taxon>Kinetoplastea</taxon>
        <taxon>Metakinetoplastina</taxon>
        <taxon>Trypanosomatida</taxon>
        <taxon>Trypanosomatidae</taxon>
        <taxon>Trypanosoma</taxon>
        <taxon>Duttonella</taxon>
    </lineage>
</organism>